<organism evidence="4">
    <name type="scientific">Minutocellus polymorphus</name>
    <dbReference type="NCBI Taxonomy" id="265543"/>
    <lineage>
        <taxon>Eukaryota</taxon>
        <taxon>Sar</taxon>
        <taxon>Stramenopiles</taxon>
        <taxon>Ochrophyta</taxon>
        <taxon>Bacillariophyta</taxon>
        <taxon>Mediophyceae</taxon>
        <taxon>Cymatosirophycidae</taxon>
        <taxon>Cymatosirales</taxon>
        <taxon>Cymatosiraceae</taxon>
        <taxon>Minutocellus</taxon>
    </lineage>
</organism>
<feature type="chain" id="PRO_5030537735" description="Peptide-methionine (R)-S-oxide reductase" evidence="3">
    <location>
        <begin position="22"/>
        <end position="313"/>
    </location>
</feature>
<dbReference type="InterPro" id="IPR011057">
    <property type="entry name" value="Mss4-like_sf"/>
</dbReference>
<keyword evidence="2" id="KW-1133">Transmembrane helix</keyword>
<accession>A0A7S0AFQ0</accession>
<gene>
    <name evidence="4" type="ORF">MPOL1434_LOCUS1699</name>
</gene>
<keyword evidence="2" id="KW-0472">Membrane</keyword>
<dbReference type="SUPFAM" id="SSF51316">
    <property type="entry name" value="Mss4-like"/>
    <property type="match status" value="1"/>
</dbReference>
<proteinExistence type="predicted"/>
<evidence type="ECO:0000256" key="1">
    <source>
        <dbReference type="SAM" id="MobiDB-lite"/>
    </source>
</evidence>
<keyword evidence="3" id="KW-0732">Signal</keyword>
<feature type="transmembrane region" description="Helical" evidence="2">
    <location>
        <begin position="244"/>
        <end position="264"/>
    </location>
</feature>
<dbReference type="EMBL" id="HBEJ01002900">
    <property type="protein sequence ID" value="CAD8361982.1"/>
    <property type="molecule type" value="Transcribed_RNA"/>
</dbReference>
<feature type="compositionally biased region" description="Polar residues" evidence="1">
    <location>
        <begin position="303"/>
        <end position="313"/>
    </location>
</feature>
<evidence type="ECO:0000256" key="3">
    <source>
        <dbReference type="SAM" id="SignalP"/>
    </source>
</evidence>
<protein>
    <recommendedName>
        <fullName evidence="5">Peptide-methionine (R)-S-oxide reductase</fullName>
    </recommendedName>
</protein>
<reference evidence="4" key="1">
    <citation type="submission" date="2021-01" db="EMBL/GenBank/DDBJ databases">
        <authorList>
            <person name="Corre E."/>
            <person name="Pelletier E."/>
            <person name="Niang G."/>
            <person name="Scheremetjew M."/>
            <person name="Finn R."/>
            <person name="Kale V."/>
            <person name="Holt S."/>
            <person name="Cochrane G."/>
            <person name="Meng A."/>
            <person name="Brown T."/>
            <person name="Cohen L."/>
        </authorList>
    </citation>
    <scope>NUCLEOTIDE SEQUENCE</scope>
    <source>
        <strain evidence="4">CCMP3303</strain>
    </source>
</reference>
<evidence type="ECO:0008006" key="5">
    <source>
        <dbReference type="Google" id="ProtNLM"/>
    </source>
</evidence>
<sequence length="313" mass="34129">MTTTLLPALLSLLVLAADVSAAGQQQCYGIDPQPDLVNFLGAELSYDTADHICCHNHRLAEYRGYLEAPEVRLFDKLDPTVEHVFYDSVCGLPLFVAPRGRTFEEFQEESIHHGWPSFRPAEIISENVIIHDDGRMESRCKTHLGHNLPKGGVDRYCIDLVCIAGAPLTTDDAMYKSLVSAGAPIGVVEQDDMMNGSGGDGDMNDPYEKGNLGGVITADQLDTETYVSSAEEFSGKYNDWKRNVAIAAATVGSLLVVLFAFFCFRKKCSKKKKPDNAGMAARKSVVAVGEEEGKMLPEETNDDSSGTHSNEDV</sequence>
<feature type="region of interest" description="Disordered" evidence="1">
    <location>
        <begin position="271"/>
        <end position="313"/>
    </location>
</feature>
<dbReference type="AlphaFoldDB" id="A0A7S0AFQ0"/>
<name>A0A7S0AFQ0_9STRA</name>
<dbReference type="Gene3D" id="2.170.150.20">
    <property type="entry name" value="Peptide methionine sulfoxide reductase"/>
    <property type="match status" value="1"/>
</dbReference>
<evidence type="ECO:0000313" key="4">
    <source>
        <dbReference type="EMBL" id="CAD8361982.1"/>
    </source>
</evidence>
<feature type="signal peptide" evidence="3">
    <location>
        <begin position="1"/>
        <end position="21"/>
    </location>
</feature>
<keyword evidence="2" id="KW-0812">Transmembrane</keyword>
<evidence type="ECO:0000256" key="2">
    <source>
        <dbReference type="SAM" id="Phobius"/>
    </source>
</evidence>